<dbReference type="PROSITE" id="PS50888">
    <property type="entry name" value="BHLH"/>
    <property type="match status" value="1"/>
</dbReference>
<dbReference type="GO" id="GO:0046983">
    <property type="term" value="F:protein dimerization activity"/>
    <property type="evidence" value="ECO:0007669"/>
    <property type="project" value="InterPro"/>
</dbReference>
<comment type="caution">
    <text evidence="8">The sequence shown here is derived from an EMBL/GenBank/DDBJ whole genome shotgun (WGS) entry which is preliminary data.</text>
</comment>
<evidence type="ECO:0000256" key="2">
    <source>
        <dbReference type="ARBA" id="ARBA00023015"/>
    </source>
</evidence>
<dbReference type="PANTHER" id="PTHR10328:SF3">
    <property type="entry name" value="PROTEIN MAX"/>
    <property type="match status" value="1"/>
</dbReference>
<dbReference type="GO" id="GO:0045944">
    <property type="term" value="P:positive regulation of transcription by RNA polymerase II"/>
    <property type="evidence" value="ECO:0007669"/>
    <property type="project" value="TreeGrafter"/>
</dbReference>
<keyword evidence="6" id="KW-0539">Nucleus</keyword>
<dbReference type="Gene3D" id="4.10.280.10">
    <property type="entry name" value="Helix-loop-helix DNA-binding domain"/>
    <property type="match status" value="1"/>
</dbReference>
<dbReference type="OMA" id="RCAIDAD"/>
<organism evidence="8 9">
    <name type="scientific">Haemaphysalis longicornis</name>
    <name type="common">Bush tick</name>
    <dbReference type="NCBI Taxonomy" id="44386"/>
    <lineage>
        <taxon>Eukaryota</taxon>
        <taxon>Metazoa</taxon>
        <taxon>Ecdysozoa</taxon>
        <taxon>Arthropoda</taxon>
        <taxon>Chelicerata</taxon>
        <taxon>Arachnida</taxon>
        <taxon>Acari</taxon>
        <taxon>Parasitiformes</taxon>
        <taxon>Ixodida</taxon>
        <taxon>Ixodoidea</taxon>
        <taxon>Ixodidae</taxon>
        <taxon>Haemaphysalinae</taxon>
        <taxon>Haemaphysalis</taxon>
    </lineage>
</organism>
<dbReference type="AlphaFoldDB" id="A0A9J6FDF8"/>
<reference evidence="8 9" key="1">
    <citation type="journal article" date="2020" name="Cell">
        <title>Large-Scale Comparative Analyses of Tick Genomes Elucidate Their Genetic Diversity and Vector Capacities.</title>
        <authorList>
            <consortium name="Tick Genome and Microbiome Consortium (TIGMIC)"/>
            <person name="Jia N."/>
            <person name="Wang J."/>
            <person name="Shi W."/>
            <person name="Du L."/>
            <person name="Sun Y."/>
            <person name="Zhan W."/>
            <person name="Jiang J.F."/>
            <person name="Wang Q."/>
            <person name="Zhang B."/>
            <person name="Ji P."/>
            <person name="Bell-Sakyi L."/>
            <person name="Cui X.M."/>
            <person name="Yuan T.T."/>
            <person name="Jiang B.G."/>
            <person name="Yang W.F."/>
            <person name="Lam T.T."/>
            <person name="Chang Q.C."/>
            <person name="Ding S.J."/>
            <person name="Wang X.J."/>
            <person name="Zhu J.G."/>
            <person name="Ruan X.D."/>
            <person name="Zhao L."/>
            <person name="Wei J.T."/>
            <person name="Ye R.Z."/>
            <person name="Que T.C."/>
            <person name="Du C.H."/>
            <person name="Zhou Y.H."/>
            <person name="Cheng J.X."/>
            <person name="Dai P.F."/>
            <person name="Guo W.B."/>
            <person name="Han X.H."/>
            <person name="Huang E.J."/>
            <person name="Li L.F."/>
            <person name="Wei W."/>
            <person name="Gao Y.C."/>
            <person name="Liu J.Z."/>
            <person name="Shao H.Z."/>
            <person name="Wang X."/>
            <person name="Wang C.C."/>
            <person name="Yang T.C."/>
            <person name="Huo Q.B."/>
            <person name="Li W."/>
            <person name="Chen H.Y."/>
            <person name="Chen S.E."/>
            <person name="Zhou L.G."/>
            <person name="Ni X.B."/>
            <person name="Tian J.H."/>
            <person name="Sheng Y."/>
            <person name="Liu T."/>
            <person name="Pan Y.S."/>
            <person name="Xia L.Y."/>
            <person name="Li J."/>
            <person name="Zhao F."/>
            <person name="Cao W.C."/>
        </authorList>
    </citation>
    <scope>NUCLEOTIDE SEQUENCE [LARGE SCALE GENOMIC DNA]</scope>
    <source>
        <strain evidence="8">HaeL-2018</strain>
    </source>
</reference>
<feature type="domain" description="BHLH" evidence="7">
    <location>
        <begin position="15"/>
        <end position="66"/>
    </location>
</feature>
<evidence type="ECO:0000256" key="5">
    <source>
        <dbReference type="ARBA" id="ARBA00023163"/>
    </source>
</evidence>
<evidence type="ECO:0000256" key="4">
    <source>
        <dbReference type="ARBA" id="ARBA00023159"/>
    </source>
</evidence>
<evidence type="ECO:0000313" key="9">
    <source>
        <dbReference type="Proteomes" id="UP000821853"/>
    </source>
</evidence>
<dbReference type="GO" id="GO:0090575">
    <property type="term" value="C:RNA polymerase II transcription regulator complex"/>
    <property type="evidence" value="ECO:0007669"/>
    <property type="project" value="TreeGrafter"/>
</dbReference>
<dbReference type="GO" id="GO:0003677">
    <property type="term" value="F:DNA binding"/>
    <property type="evidence" value="ECO:0007669"/>
    <property type="project" value="UniProtKB-KW"/>
</dbReference>
<evidence type="ECO:0000256" key="3">
    <source>
        <dbReference type="ARBA" id="ARBA00023125"/>
    </source>
</evidence>
<dbReference type="InterPro" id="IPR036638">
    <property type="entry name" value="HLH_DNA-bd_sf"/>
</dbReference>
<dbReference type="SMART" id="SM00353">
    <property type="entry name" value="HLH"/>
    <property type="match status" value="1"/>
</dbReference>
<dbReference type="SUPFAM" id="SSF47459">
    <property type="entry name" value="HLH, helix-loop-helix DNA-binding domain"/>
    <property type="match status" value="1"/>
</dbReference>
<keyword evidence="5" id="KW-0804">Transcription</keyword>
<accession>A0A9J6FDF8</accession>
<dbReference type="VEuPathDB" id="VectorBase:HLOH_060062"/>
<dbReference type="Proteomes" id="UP000821853">
    <property type="component" value="Chromosome 1"/>
</dbReference>
<dbReference type="InterPro" id="IPR011598">
    <property type="entry name" value="bHLH_dom"/>
</dbReference>
<evidence type="ECO:0000259" key="7">
    <source>
        <dbReference type="PROSITE" id="PS50888"/>
    </source>
</evidence>
<keyword evidence="3" id="KW-0238">DNA-binding</keyword>
<dbReference type="EMBL" id="JABSTR010000001">
    <property type="protein sequence ID" value="KAH9360831.1"/>
    <property type="molecule type" value="Genomic_DNA"/>
</dbReference>
<keyword evidence="9" id="KW-1185">Reference proteome</keyword>
<sequence length="147" mass="16775">MSESQEDVDLSREAERRAYHNVLERMRRDRIKQNYVVLQNVVPSVMDVKASRLQILTAAVDYIRFLQRKDTVQRRDIEYLRRVNGLMKERIRQLEESIAESGTGHLERCAIDADVVSGFVVPVFGSGSGFDGVAYSDNSPKNSPSNR</sequence>
<dbReference type="GO" id="GO:0003700">
    <property type="term" value="F:DNA-binding transcription factor activity"/>
    <property type="evidence" value="ECO:0007669"/>
    <property type="project" value="TreeGrafter"/>
</dbReference>
<keyword evidence="2" id="KW-0805">Transcription regulation</keyword>
<dbReference type="PANTHER" id="PTHR10328">
    <property type="entry name" value="PROTEIN MAX MYC-ASSOCIATED FACTOR X"/>
    <property type="match status" value="1"/>
</dbReference>
<gene>
    <name evidence="8" type="ORF">HPB48_009375</name>
</gene>
<dbReference type="Pfam" id="PF00010">
    <property type="entry name" value="HLH"/>
    <property type="match status" value="1"/>
</dbReference>
<proteinExistence type="inferred from homology"/>
<name>A0A9J6FDF8_HAELO</name>
<evidence type="ECO:0000256" key="6">
    <source>
        <dbReference type="ARBA" id="ARBA00023242"/>
    </source>
</evidence>
<protein>
    <recommendedName>
        <fullName evidence="7">BHLH domain-containing protein</fullName>
    </recommendedName>
</protein>
<evidence type="ECO:0000313" key="8">
    <source>
        <dbReference type="EMBL" id="KAH9360831.1"/>
    </source>
</evidence>
<keyword evidence="4" id="KW-0010">Activator</keyword>
<dbReference type="OrthoDB" id="5964374at2759"/>
<evidence type="ECO:0000256" key="1">
    <source>
        <dbReference type="ARBA" id="ARBA00007628"/>
    </source>
</evidence>
<comment type="similarity">
    <text evidence="1">Belongs to the MAX family.</text>
</comment>